<comment type="caution">
    <text evidence="1">The sequence shown here is derived from an EMBL/GenBank/DDBJ whole genome shotgun (WGS) entry which is preliminary data.</text>
</comment>
<dbReference type="Proteomes" id="UP000680279">
    <property type="component" value="Unassembled WGS sequence"/>
</dbReference>
<organism evidence="1 2">
    <name type="scientific">Siminovitchia fordii</name>
    <dbReference type="NCBI Taxonomy" id="254759"/>
    <lineage>
        <taxon>Bacteria</taxon>
        <taxon>Bacillati</taxon>
        <taxon>Bacillota</taxon>
        <taxon>Bacilli</taxon>
        <taxon>Bacillales</taxon>
        <taxon>Bacillaceae</taxon>
        <taxon>Siminovitchia</taxon>
    </lineage>
</organism>
<proteinExistence type="predicted"/>
<evidence type="ECO:0000313" key="2">
    <source>
        <dbReference type="Proteomes" id="UP000680279"/>
    </source>
</evidence>
<evidence type="ECO:0000313" key="1">
    <source>
        <dbReference type="EMBL" id="GIN19487.1"/>
    </source>
</evidence>
<gene>
    <name evidence="1" type="ORF">J1TS3_06210</name>
</gene>
<protein>
    <submittedName>
        <fullName evidence="1">Uncharacterized protein</fullName>
    </submittedName>
</protein>
<keyword evidence="2" id="KW-1185">Reference proteome</keyword>
<dbReference type="EMBL" id="BOQT01000002">
    <property type="protein sequence ID" value="GIN19487.1"/>
    <property type="molecule type" value="Genomic_DNA"/>
</dbReference>
<reference evidence="1 2" key="1">
    <citation type="submission" date="2021-03" db="EMBL/GenBank/DDBJ databases">
        <title>Antimicrobial resistance genes in bacteria isolated from Japanese honey, and their potential for conferring macrolide and lincosamide resistance in the American foulbrood pathogen Paenibacillus larvae.</title>
        <authorList>
            <person name="Okamoto M."/>
            <person name="Kumagai M."/>
            <person name="Kanamori H."/>
            <person name="Takamatsu D."/>
        </authorList>
    </citation>
    <scope>NUCLEOTIDE SEQUENCE [LARGE SCALE GENOMIC DNA]</scope>
    <source>
        <strain evidence="1 2">J1TS3</strain>
    </source>
</reference>
<accession>A0ABQ4K2Y9</accession>
<sequence length="64" mass="7855">MLEKEVKPGLRNAVKMKQEQYLNKKEVEMNEENTYIPGTPIICFYPIKRVWQQFFQFGRRQQFK</sequence>
<name>A0ABQ4K2Y9_9BACI</name>